<feature type="compositionally biased region" description="Polar residues" evidence="3">
    <location>
        <begin position="29"/>
        <end position="40"/>
    </location>
</feature>
<evidence type="ECO:0000256" key="2">
    <source>
        <dbReference type="ARBA" id="ARBA00022806"/>
    </source>
</evidence>
<dbReference type="AlphaFoldDB" id="A0A3R7A3J0"/>
<feature type="compositionally biased region" description="Basic residues" evidence="3">
    <location>
        <begin position="60"/>
        <end position="72"/>
    </location>
</feature>
<dbReference type="Proteomes" id="UP000283543">
    <property type="component" value="Unassembled WGS sequence"/>
</dbReference>
<keyword evidence="2" id="KW-0547">Nucleotide-binding</keyword>
<evidence type="ECO:0000313" key="6">
    <source>
        <dbReference type="Proteomes" id="UP000283543"/>
    </source>
</evidence>
<dbReference type="GO" id="GO:0016787">
    <property type="term" value="F:hydrolase activity"/>
    <property type="evidence" value="ECO:0007669"/>
    <property type="project" value="UniProtKB-KW"/>
</dbReference>
<evidence type="ECO:0000256" key="3">
    <source>
        <dbReference type="SAM" id="MobiDB-lite"/>
    </source>
</evidence>
<dbReference type="InterPro" id="IPR025313">
    <property type="entry name" value="SPB4-like_CTE"/>
</dbReference>
<evidence type="ECO:0000256" key="1">
    <source>
        <dbReference type="ARBA" id="ARBA00022801"/>
    </source>
</evidence>
<organism evidence="5 6">
    <name type="scientific">Aphanomyces astaci</name>
    <name type="common">Crayfish plague agent</name>
    <dbReference type="NCBI Taxonomy" id="112090"/>
    <lineage>
        <taxon>Eukaryota</taxon>
        <taxon>Sar</taxon>
        <taxon>Stramenopiles</taxon>
        <taxon>Oomycota</taxon>
        <taxon>Saprolegniomycetes</taxon>
        <taxon>Saprolegniales</taxon>
        <taxon>Verrucalvaceae</taxon>
        <taxon>Aphanomyces</taxon>
    </lineage>
</organism>
<dbReference type="GO" id="GO:0004386">
    <property type="term" value="F:helicase activity"/>
    <property type="evidence" value="ECO:0007669"/>
    <property type="project" value="UniProtKB-KW"/>
</dbReference>
<accession>A0A3R7A3J0</accession>
<name>A0A3R7A3J0_APHAT</name>
<gene>
    <name evidence="5" type="ORF">DYB34_003301</name>
</gene>
<keyword evidence="2" id="KW-0347">Helicase</keyword>
<keyword evidence="1" id="KW-0378">Hydrolase</keyword>
<feature type="non-terminal residue" evidence="5">
    <location>
        <position position="1"/>
    </location>
</feature>
<protein>
    <recommendedName>
        <fullName evidence="4">ATP-dependent rRNA helicase SPB4-like C-terminal extension domain-containing protein</fullName>
    </recommendedName>
</protein>
<evidence type="ECO:0000259" key="4">
    <source>
        <dbReference type="Pfam" id="PF13959"/>
    </source>
</evidence>
<keyword evidence="2" id="KW-0067">ATP-binding</keyword>
<dbReference type="EMBL" id="QUTB01007158">
    <property type="protein sequence ID" value="RHY47123.1"/>
    <property type="molecule type" value="Genomic_DNA"/>
</dbReference>
<reference evidence="5 6" key="1">
    <citation type="submission" date="2018-08" db="EMBL/GenBank/DDBJ databases">
        <title>Aphanomyces genome sequencing and annotation.</title>
        <authorList>
            <person name="Minardi D."/>
            <person name="Oidtmann B."/>
            <person name="Van Der Giezen M."/>
            <person name="Studholme D.J."/>
        </authorList>
    </citation>
    <scope>NUCLEOTIDE SEQUENCE [LARGE SCALE GENOMIC DNA]</scope>
    <source>
        <strain evidence="5 6">Si</strain>
    </source>
</reference>
<dbReference type="Pfam" id="PF13959">
    <property type="entry name" value="CTE_SPB4"/>
    <property type="match status" value="1"/>
</dbReference>
<evidence type="ECO:0000313" key="5">
    <source>
        <dbReference type="EMBL" id="RHY47123.1"/>
    </source>
</evidence>
<comment type="caution">
    <text evidence="5">The sequence shown here is derived from an EMBL/GenBank/DDBJ whole genome shotgun (WGS) entry which is preliminary data.</text>
</comment>
<proteinExistence type="predicted"/>
<sequence>DTRQYFHVRSLHFGHVAKSFALREPPASNKVTKGSQQAKTGTLKKRKALQDIDDSIEKSKQKKVGQAKRKYNNHVSEFAE</sequence>
<feature type="domain" description="ATP-dependent rRNA helicase SPB4-like C-terminal extension" evidence="4">
    <location>
        <begin position="3"/>
        <end position="27"/>
    </location>
</feature>
<feature type="region of interest" description="Disordered" evidence="3">
    <location>
        <begin position="26"/>
        <end position="80"/>
    </location>
</feature>